<evidence type="ECO:0000313" key="6">
    <source>
        <dbReference type="Proteomes" id="UP000229433"/>
    </source>
</evidence>
<gene>
    <name evidence="5" type="ORF">CJ305_09335</name>
</gene>
<feature type="transmembrane region" description="Helical" evidence="2">
    <location>
        <begin position="76"/>
        <end position="95"/>
    </location>
</feature>
<feature type="domain" description="FecR protein" evidence="3">
    <location>
        <begin position="102"/>
        <end position="192"/>
    </location>
</feature>
<proteinExistence type="predicted"/>
<keyword evidence="2" id="KW-0472">Membrane</keyword>
<name>A0A2G1VSC5_9FLAO</name>
<dbReference type="InterPro" id="IPR006860">
    <property type="entry name" value="FecR"/>
</dbReference>
<sequence>MKNEKLILKWLNGDLTPEELEAFKKTEDYKAYAKIADFSKELKSELLDTEQSYQDLEKRLQSVKKEPKVIKPNFGWVRYAAAAVVAVLISTWFFLGSDGIDTKTGFGEIAQTQLPDDSEVILNAGSSLTINEKNWDTGNRKVNLNGEAFFKVTKGKKFTVHTSAGDVQVLGTQFNVKERDSYFEVHCYEGRVSVTRATDSLILEPGERYRFLNGTGEKITGLTDAKPAWLDKESLFDAVPLELVFEEMQRQFDIEIEASAVDTRQLYSGGFSNTDLQLALQSVCIPLNLSYEIKDAVVKISPDAP</sequence>
<dbReference type="PANTHER" id="PTHR30273">
    <property type="entry name" value="PERIPLASMIC SIGNAL SENSOR AND SIGMA FACTOR ACTIVATOR FECR-RELATED"/>
    <property type="match status" value="1"/>
</dbReference>
<comment type="caution">
    <text evidence="5">The sequence shown here is derived from an EMBL/GenBank/DDBJ whole genome shotgun (WGS) entry which is preliminary data.</text>
</comment>
<dbReference type="OrthoDB" id="1097347at2"/>
<dbReference type="InterPro" id="IPR032508">
    <property type="entry name" value="FecR_C"/>
</dbReference>
<protein>
    <submittedName>
        <fullName evidence="5">Uncharacterized protein</fullName>
    </submittedName>
</protein>
<dbReference type="PANTHER" id="PTHR30273:SF2">
    <property type="entry name" value="PROTEIN FECR"/>
    <property type="match status" value="1"/>
</dbReference>
<dbReference type="AlphaFoldDB" id="A0A2G1VSC5"/>
<dbReference type="Gene3D" id="3.55.50.30">
    <property type="match status" value="1"/>
</dbReference>
<dbReference type="InterPro" id="IPR012373">
    <property type="entry name" value="Ferrdict_sens_TM"/>
</dbReference>
<dbReference type="EMBL" id="NQXA01000004">
    <property type="protein sequence ID" value="PHQ29510.1"/>
    <property type="molecule type" value="Genomic_DNA"/>
</dbReference>
<keyword evidence="2" id="KW-1133">Transmembrane helix</keyword>
<dbReference type="PIRSF" id="PIRSF018266">
    <property type="entry name" value="FecR"/>
    <property type="match status" value="1"/>
</dbReference>
<feature type="domain" description="Protein FecR C-terminal" evidence="4">
    <location>
        <begin position="235"/>
        <end position="298"/>
    </location>
</feature>
<evidence type="ECO:0000256" key="1">
    <source>
        <dbReference type="SAM" id="Coils"/>
    </source>
</evidence>
<accession>A0A2G1VSC5</accession>
<keyword evidence="2" id="KW-0812">Transmembrane</keyword>
<dbReference type="Pfam" id="PF16344">
    <property type="entry name" value="FecR_C"/>
    <property type="match status" value="1"/>
</dbReference>
<reference evidence="5 6" key="1">
    <citation type="submission" date="2017-08" db="EMBL/GenBank/DDBJ databases">
        <title>The whole genome shortgun sequences of strain Leeuwenhoekiella nanhaiensis G18 from the South China Sea.</title>
        <authorList>
            <person name="Liu Q."/>
        </authorList>
    </citation>
    <scope>NUCLEOTIDE SEQUENCE [LARGE SCALE GENOMIC DNA]</scope>
    <source>
        <strain evidence="5 6">G18</strain>
    </source>
</reference>
<keyword evidence="1" id="KW-0175">Coiled coil</keyword>
<dbReference type="RefSeq" id="WP_099646005.1">
    <property type="nucleotide sequence ID" value="NZ_KZ319290.1"/>
</dbReference>
<dbReference type="GO" id="GO:0016989">
    <property type="term" value="F:sigma factor antagonist activity"/>
    <property type="evidence" value="ECO:0007669"/>
    <property type="project" value="TreeGrafter"/>
</dbReference>
<evidence type="ECO:0000259" key="4">
    <source>
        <dbReference type="Pfam" id="PF16344"/>
    </source>
</evidence>
<evidence type="ECO:0000259" key="3">
    <source>
        <dbReference type="Pfam" id="PF04773"/>
    </source>
</evidence>
<keyword evidence="6" id="KW-1185">Reference proteome</keyword>
<evidence type="ECO:0000256" key="2">
    <source>
        <dbReference type="SAM" id="Phobius"/>
    </source>
</evidence>
<feature type="coiled-coil region" evidence="1">
    <location>
        <begin position="39"/>
        <end position="66"/>
    </location>
</feature>
<dbReference type="Gene3D" id="2.60.120.1440">
    <property type="match status" value="1"/>
</dbReference>
<organism evidence="5 6">
    <name type="scientific">Leeuwenhoekiella nanhaiensis</name>
    <dbReference type="NCBI Taxonomy" id="1655491"/>
    <lineage>
        <taxon>Bacteria</taxon>
        <taxon>Pseudomonadati</taxon>
        <taxon>Bacteroidota</taxon>
        <taxon>Flavobacteriia</taxon>
        <taxon>Flavobacteriales</taxon>
        <taxon>Flavobacteriaceae</taxon>
        <taxon>Leeuwenhoekiella</taxon>
    </lineage>
</organism>
<dbReference type="Pfam" id="PF04773">
    <property type="entry name" value="FecR"/>
    <property type="match status" value="1"/>
</dbReference>
<dbReference type="Proteomes" id="UP000229433">
    <property type="component" value="Unassembled WGS sequence"/>
</dbReference>
<evidence type="ECO:0000313" key="5">
    <source>
        <dbReference type="EMBL" id="PHQ29510.1"/>
    </source>
</evidence>